<proteinExistence type="predicted"/>
<evidence type="ECO:0000313" key="2">
    <source>
        <dbReference type="EMBL" id="MBD2842595.1"/>
    </source>
</evidence>
<dbReference type="InterPro" id="IPR036388">
    <property type="entry name" value="WH-like_DNA-bd_sf"/>
</dbReference>
<sequence>MIDGTANLLGALGLAVADRIHQAARDVLNRSGETPAAVIVIGYGQGLSNDNLRRILDLSHPGSVRLVDRLVADGLVERRKGKDRRAVALVLTAKGEAMRERMLEGRLASLRPLLAPLTSPQLASLDELLKELLRSVPESDLERCRICRMCDDQVCSECPIPAAFKTSDDAK</sequence>
<reference evidence="2 3" key="1">
    <citation type="submission" date="2020-09" db="EMBL/GenBank/DDBJ databases">
        <authorList>
            <person name="Yoon J.-W."/>
        </authorList>
    </citation>
    <scope>NUCLEOTIDE SEQUENCE [LARGE SCALE GENOMIC DNA]</scope>
    <source>
        <strain evidence="2 3">KMU-140</strain>
    </source>
</reference>
<dbReference type="Gene3D" id="1.10.10.10">
    <property type="entry name" value="Winged helix-like DNA-binding domain superfamily/Winged helix DNA-binding domain"/>
    <property type="match status" value="1"/>
</dbReference>
<gene>
    <name evidence="2" type="ORF">IB285_10030</name>
</gene>
<evidence type="ECO:0000313" key="3">
    <source>
        <dbReference type="Proteomes" id="UP000635384"/>
    </source>
</evidence>
<organism evidence="2 3">
    <name type="scientific">Erythrobacter rubeus</name>
    <dbReference type="NCBI Taxonomy" id="2760803"/>
    <lineage>
        <taxon>Bacteria</taxon>
        <taxon>Pseudomonadati</taxon>
        <taxon>Pseudomonadota</taxon>
        <taxon>Alphaproteobacteria</taxon>
        <taxon>Sphingomonadales</taxon>
        <taxon>Erythrobacteraceae</taxon>
        <taxon>Erythrobacter/Porphyrobacter group</taxon>
        <taxon>Erythrobacter</taxon>
    </lineage>
</organism>
<dbReference type="PANTHER" id="PTHR33164">
    <property type="entry name" value="TRANSCRIPTIONAL REGULATOR, MARR FAMILY"/>
    <property type="match status" value="1"/>
</dbReference>
<keyword evidence="3" id="KW-1185">Reference proteome</keyword>
<feature type="domain" description="HTH marR-type" evidence="1">
    <location>
        <begin position="5"/>
        <end position="134"/>
    </location>
</feature>
<comment type="caution">
    <text evidence="2">The sequence shown here is derived from an EMBL/GenBank/DDBJ whole genome shotgun (WGS) entry which is preliminary data.</text>
</comment>
<dbReference type="SMART" id="SM00347">
    <property type="entry name" value="HTH_MARR"/>
    <property type="match status" value="1"/>
</dbReference>
<dbReference type="InterPro" id="IPR000835">
    <property type="entry name" value="HTH_MarR-typ"/>
</dbReference>
<name>A0ABR8KSM7_9SPHN</name>
<protein>
    <submittedName>
        <fullName evidence="2">MarR family transcriptional regulator</fullName>
    </submittedName>
</protein>
<dbReference type="EMBL" id="JACXLC010000001">
    <property type="protein sequence ID" value="MBD2842595.1"/>
    <property type="molecule type" value="Genomic_DNA"/>
</dbReference>
<dbReference type="SUPFAM" id="SSF46785">
    <property type="entry name" value="Winged helix' DNA-binding domain"/>
    <property type="match status" value="1"/>
</dbReference>
<evidence type="ECO:0000259" key="1">
    <source>
        <dbReference type="PROSITE" id="PS50995"/>
    </source>
</evidence>
<dbReference type="Proteomes" id="UP000635384">
    <property type="component" value="Unassembled WGS sequence"/>
</dbReference>
<dbReference type="PROSITE" id="PS50995">
    <property type="entry name" value="HTH_MARR_2"/>
    <property type="match status" value="1"/>
</dbReference>
<dbReference type="RefSeq" id="WP_190788041.1">
    <property type="nucleotide sequence ID" value="NZ_JACXLC010000001.1"/>
</dbReference>
<dbReference type="Pfam" id="PF12802">
    <property type="entry name" value="MarR_2"/>
    <property type="match status" value="1"/>
</dbReference>
<accession>A0ABR8KSM7</accession>
<dbReference type="PANTHER" id="PTHR33164:SF43">
    <property type="entry name" value="HTH-TYPE TRANSCRIPTIONAL REPRESSOR YETL"/>
    <property type="match status" value="1"/>
</dbReference>
<dbReference type="InterPro" id="IPR036390">
    <property type="entry name" value="WH_DNA-bd_sf"/>
</dbReference>
<dbReference type="InterPro" id="IPR039422">
    <property type="entry name" value="MarR/SlyA-like"/>
</dbReference>